<gene>
    <name evidence="8" type="ORF">Ssi02_59480</name>
</gene>
<feature type="transmembrane region" description="Helical" evidence="6">
    <location>
        <begin position="406"/>
        <end position="432"/>
    </location>
</feature>
<dbReference type="InterPro" id="IPR011701">
    <property type="entry name" value="MFS"/>
</dbReference>
<dbReference type="Proteomes" id="UP000606172">
    <property type="component" value="Unassembled WGS sequence"/>
</dbReference>
<feature type="transmembrane region" description="Helical" evidence="6">
    <location>
        <begin position="322"/>
        <end position="342"/>
    </location>
</feature>
<dbReference type="Gene3D" id="1.20.1720.10">
    <property type="entry name" value="Multidrug resistance protein D"/>
    <property type="match status" value="1"/>
</dbReference>
<keyword evidence="9" id="KW-1185">Reference proteome</keyword>
<feature type="transmembrane region" description="Helical" evidence="6">
    <location>
        <begin position="185"/>
        <end position="207"/>
    </location>
</feature>
<evidence type="ECO:0000256" key="2">
    <source>
        <dbReference type="ARBA" id="ARBA00022692"/>
    </source>
</evidence>
<dbReference type="SUPFAM" id="SSF103473">
    <property type="entry name" value="MFS general substrate transporter"/>
    <property type="match status" value="1"/>
</dbReference>
<feature type="transmembrane region" description="Helical" evidence="6">
    <location>
        <begin position="286"/>
        <end position="310"/>
    </location>
</feature>
<evidence type="ECO:0000256" key="1">
    <source>
        <dbReference type="ARBA" id="ARBA00004651"/>
    </source>
</evidence>
<dbReference type="Pfam" id="PF07690">
    <property type="entry name" value="MFS_1"/>
    <property type="match status" value="2"/>
</dbReference>
<feature type="transmembrane region" description="Helical" evidence="6">
    <location>
        <begin position="444"/>
        <end position="468"/>
    </location>
</feature>
<dbReference type="PROSITE" id="PS00216">
    <property type="entry name" value="SUGAR_TRANSPORT_1"/>
    <property type="match status" value="1"/>
</dbReference>
<dbReference type="InterPro" id="IPR005829">
    <property type="entry name" value="Sugar_transporter_CS"/>
</dbReference>
<feature type="transmembrane region" description="Helical" evidence="6">
    <location>
        <begin position="122"/>
        <end position="146"/>
    </location>
</feature>
<keyword evidence="3 6" id="KW-1133">Transmembrane helix</keyword>
<dbReference type="PANTHER" id="PTHR42718:SF48">
    <property type="entry name" value="CONSERVED TWO-DOMAIN MEMBRANE PROTEIN-RELATED"/>
    <property type="match status" value="1"/>
</dbReference>
<evidence type="ECO:0000259" key="7">
    <source>
        <dbReference type="PROSITE" id="PS50850"/>
    </source>
</evidence>
<feature type="transmembrane region" description="Helical" evidence="6">
    <location>
        <begin position="248"/>
        <end position="265"/>
    </location>
</feature>
<evidence type="ECO:0000256" key="4">
    <source>
        <dbReference type="ARBA" id="ARBA00023136"/>
    </source>
</evidence>
<dbReference type="PROSITE" id="PS50850">
    <property type="entry name" value="MFS"/>
    <property type="match status" value="1"/>
</dbReference>
<feature type="transmembrane region" description="Helical" evidence="6">
    <location>
        <begin position="29"/>
        <end position="51"/>
    </location>
</feature>
<feature type="transmembrane region" description="Helical" evidence="6">
    <location>
        <begin position="219"/>
        <end position="236"/>
    </location>
</feature>
<dbReference type="GO" id="GO:0022857">
    <property type="term" value="F:transmembrane transporter activity"/>
    <property type="evidence" value="ECO:0007669"/>
    <property type="project" value="InterPro"/>
</dbReference>
<evidence type="ECO:0000256" key="3">
    <source>
        <dbReference type="ARBA" id="ARBA00022989"/>
    </source>
</evidence>
<dbReference type="EMBL" id="BOOW01000037">
    <property type="protein sequence ID" value="GII95717.1"/>
    <property type="molecule type" value="Genomic_DNA"/>
</dbReference>
<feature type="domain" description="Major facilitator superfamily (MFS) profile" evidence="7">
    <location>
        <begin position="29"/>
        <end position="470"/>
    </location>
</feature>
<dbReference type="PANTHER" id="PTHR42718">
    <property type="entry name" value="MAJOR FACILITATOR SUPERFAMILY MULTIDRUG TRANSPORTER MFSC"/>
    <property type="match status" value="1"/>
</dbReference>
<dbReference type="InterPro" id="IPR020846">
    <property type="entry name" value="MFS_dom"/>
</dbReference>
<feature type="transmembrane region" description="Helical" evidence="6">
    <location>
        <begin position="158"/>
        <end position="179"/>
    </location>
</feature>
<evidence type="ECO:0000313" key="8">
    <source>
        <dbReference type="EMBL" id="GII95717.1"/>
    </source>
</evidence>
<feature type="transmembrane region" description="Helical" evidence="6">
    <location>
        <begin position="349"/>
        <end position="368"/>
    </location>
</feature>
<dbReference type="InterPro" id="IPR036259">
    <property type="entry name" value="MFS_trans_sf"/>
</dbReference>
<comment type="subcellular location">
    <subcellularLocation>
        <location evidence="1">Cell membrane</location>
        <topology evidence="1">Multi-pass membrane protein</topology>
    </subcellularLocation>
</comment>
<feature type="transmembrane region" description="Helical" evidence="6">
    <location>
        <begin position="71"/>
        <end position="91"/>
    </location>
</feature>
<proteinExistence type="predicted"/>
<evidence type="ECO:0000256" key="5">
    <source>
        <dbReference type="SAM" id="MobiDB-lite"/>
    </source>
</evidence>
<keyword evidence="4 6" id="KW-0472">Membrane</keyword>
<feature type="transmembrane region" description="Helical" evidence="6">
    <location>
        <begin position="374"/>
        <end position="394"/>
    </location>
</feature>
<name>A0A919VAS3_9ACTN</name>
<dbReference type="Gene3D" id="1.20.1250.20">
    <property type="entry name" value="MFS general substrate transporter like domains"/>
    <property type="match status" value="1"/>
</dbReference>
<accession>A0A919VAS3</accession>
<dbReference type="GO" id="GO:0005886">
    <property type="term" value="C:plasma membrane"/>
    <property type="evidence" value="ECO:0007669"/>
    <property type="project" value="UniProtKB-SubCell"/>
</dbReference>
<organism evidence="8 9">
    <name type="scientific">Sinosporangium siamense</name>
    <dbReference type="NCBI Taxonomy" id="1367973"/>
    <lineage>
        <taxon>Bacteria</taxon>
        <taxon>Bacillati</taxon>
        <taxon>Actinomycetota</taxon>
        <taxon>Actinomycetes</taxon>
        <taxon>Streptosporangiales</taxon>
        <taxon>Streptosporangiaceae</taxon>
        <taxon>Sinosporangium</taxon>
    </lineage>
</organism>
<comment type="caution">
    <text evidence="8">The sequence shown here is derived from an EMBL/GenBank/DDBJ whole genome shotgun (WGS) entry which is preliminary data.</text>
</comment>
<keyword evidence="2 6" id="KW-0812">Transmembrane</keyword>
<evidence type="ECO:0000256" key="6">
    <source>
        <dbReference type="SAM" id="Phobius"/>
    </source>
</evidence>
<feature type="region of interest" description="Disordered" evidence="5">
    <location>
        <begin position="1"/>
        <end position="21"/>
    </location>
</feature>
<dbReference type="AlphaFoldDB" id="A0A919VAS3"/>
<dbReference type="RefSeq" id="WP_204030748.1">
    <property type="nucleotide sequence ID" value="NZ_BOOW01000037.1"/>
</dbReference>
<feature type="transmembrane region" description="Helical" evidence="6">
    <location>
        <begin position="98"/>
        <end position="116"/>
    </location>
</feature>
<protein>
    <recommendedName>
        <fullName evidence="7">Major facilitator superfamily (MFS) profile domain-containing protein</fullName>
    </recommendedName>
</protein>
<evidence type="ECO:0000313" key="9">
    <source>
        <dbReference type="Proteomes" id="UP000606172"/>
    </source>
</evidence>
<reference evidence="8" key="1">
    <citation type="submission" date="2021-01" db="EMBL/GenBank/DDBJ databases">
        <title>Whole genome shotgun sequence of Sinosporangium siamense NBRC 109515.</title>
        <authorList>
            <person name="Komaki H."/>
            <person name="Tamura T."/>
        </authorList>
    </citation>
    <scope>NUCLEOTIDE SEQUENCE</scope>
    <source>
        <strain evidence="8">NBRC 109515</strain>
    </source>
</reference>
<sequence>MAKKSVSIVPHESARARRRGATASRPRKALVVAVCSGTMALATADSIAAVLSLTAMAELAGTQIPAGGHQWMGVAYIVPFAALLAAAGRLADLLGRRLLLGLGLATFTVSAFAAVASDSWTFLIAARAGQGIGAAVMIPASLGLMLCELPAARRPMAVAIWTGASGFGGLLLHAGGWWLAGGYGWRALFLPIVAAGTVLLLSATGLPRSRGSRGRLPDLLGLCLLVVGVGTLTLAISRGTAWGWTSPQVAGCAAGGLVCTALAVWRGRRHSVPVVEGAMWGRKGFVLGWAASVLYGLMSFPLLMVAPGYLREWGFASAQVGPIMVAVFAGLVISGPMAGWAGRRTGPRWLIYIGGFLISVACVLLLTGSGPSSLWLAAAEVLGVGLGALSIGAFSVGTLPAYPSQYAAAVGAHMTGQQLGGVLGVAGAAAILESPFLPGPLPGYTSVFAACLACAVLAGIFALTAVAAEARASRPPRESRAAREARLQQEPTEMVAIPRRVLVGLRTALVDVAAVADALLPAEATGAGETFRCDCHPGLDPLAARLVHEALAHDQVVAEAEVYREKPPMAEFAALPPYGGGRRSIETGPIPAVRGTLPGRTTGPMPRIPAAFGALASAQDGGR</sequence>